<evidence type="ECO:0000256" key="5">
    <source>
        <dbReference type="ARBA" id="ARBA00023134"/>
    </source>
</evidence>
<accession>A0A225MY61</accession>
<evidence type="ECO:0000256" key="2">
    <source>
        <dbReference type="ARBA" id="ARBA00022694"/>
    </source>
</evidence>
<dbReference type="InterPro" id="IPR025867">
    <property type="entry name" value="MnmE_helical"/>
</dbReference>
<dbReference type="Pfam" id="PF10396">
    <property type="entry name" value="TrmE_N"/>
    <property type="match status" value="1"/>
</dbReference>
<comment type="function">
    <text evidence="6">Exhibits a very high intrinsic GTPase hydrolysis rate. Involved in the addition of a carboxymethylaminomethyl (cmnm) group at the wobble position (U34) of certain tRNAs, forming tRNA-cmnm(5)s(2)U34.</text>
</comment>
<dbReference type="GO" id="GO:0046872">
    <property type="term" value="F:metal ion binding"/>
    <property type="evidence" value="ECO:0007669"/>
    <property type="project" value="UniProtKB-KW"/>
</dbReference>
<keyword evidence="6" id="KW-0378">Hydrolase</keyword>
<dbReference type="OrthoDB" id="9805918at2"/>
<feature type="binding site" evidence="6">
    <location>
        <position position="232"/>
    </location>
    <ligand>
        <name>K(+)</name>
        <dbReference type="ChEBI" id="CHEBI:29103"/>
    </ligand>
</feature>
<evidence type="ECO:0000256" key="1">
    <source>
        <dbReference type="ARBA" id="ARBA00011043"/>
    </source>
</evidence>
<dbReference type="CDD" id="cd14858">
    <property type="entry name" value="TrmE_N"/>
    <property type="match status" value="1"/>
</dbReference>
<dbReference type="InterPro" id="IPR027417">
    <property type="entry name" value="P-loop_NTPase"/>
</dbReference>
<keyword evidence="6" id="KW-0460">Magnesium</keyword>
<dbReference type="PANTHER" id="PTHR42714">
    <property type="entry name" value="TRNA MODIFICATION GTPASE GTPBP3"/>
    <property type="match status" value="1"/>
</dbReference>
<comment type="subcellular location">
    <subcellularLocation>
        <location evidence="6">Cytoplasm</location>
    </subcellularLocation>
</comment>
<evidence type="ECO:0000256" key="8">
    <source>
        <dbReference type="SAM" id="MobiDB-lite"/>
    </source>
</evidence>
<feature type="binding site" evidence="6">
    <location>
        <position position="256"/>
    </location>
    <ligand>
        <name>K(+)</name>
        <dbReference type="ChEBI" id="CHEBI:29103"/>
    </ligand>
</feature>
<dbReference type="GO" id="GO:0003924">
    <property type="term" value="F:GTPase activity"/>
    <property type="evidence" value="ECO:0007669"/>
    <property type="project" value="UniProtKB-UniRule"/>
</dbReference>
<dbReference type="EMBL" id="NJIH01000003">
    <property type="protein sequence ID" value="OWT63639.1"/>
    <property type="molecule type" value="Genomic_DNA"/>
</dbReference>
<keyword evidence="4 6" id="KW-0630">Potassium</keyword>
<feature type="binding site" evidence="6">
    <location>
        <position position="257"/>
    </location>
    <ligand>
        <name>Mg(2+)</name>
        <dbReference type="ChEBI" id="CHEBI:18420"/>
    </ligand>
</feature>
<evidence type="ECO:0000256" key="6">
    <source>
        <dbReference type="HAMAP-Rule" id="MF_00379"/>
    </source>
</evidence>
<comment type="subunit">
    <text evidence="6">Homodimer. Heterotetramer of two MnmE and two MnmG subunits.</text>
</comment>
<dbReference type="SUPFAM" id="SSF52540">
    <property type="entry name" value="P-loop containing nucleoside triphosphate hydrolases"/>
    <property type="match status" value="1"/>
</dbReference>
<dbReference type="InterPro" id="IPR004520">
    <property type="entry name" value="GTPase_MnmE"/>
</dbReference>
<feature type="binding site" evidence="6">
    <location>
        <position position="25"/>
    </location>
    <ligand>
        <name>(6S)-5-formyl-5,6,7,8-tetrahydrofolate</name>
        <dbReference type="ChEBI" id="CHEBI:57457"/>
    </ligand>
</feature>
<feature type="binding site" evidence="6">
    <location>
        <position position="251"/>
    </location>
    <ligand>
        <name>K(+)</name>
        <dbReference type="ChEBI" id="CHEBI:29103"/>
    </ligand>
</feature>
<dbReference type="GO" id="GO:0005829">
    <property type="term" value="C:cytosol"/>
    <property type="evidence" value="ECO:0007669"/>
    <property type="project" value="TreeGrafter"/>
</dbReference>
<protein>
    <recommendedName>
        <fullName evidence="6">tRNA modification GTPase MnmE</fullName>
        <ecNumber evidence="6">3.6.-.-</ecNumber>
    </recommendedName>
</protein>
<feature type="domain" description="TrmE-type G" evidence="9">
    <location>
        <begin position="222"/>
        <end position="443"/>
    </location>
</feature>
<keyword evidence="2 6" id="KW-0819">tRNA processing</keyword>
<dbReference type="AlphaFoldDB" id="A0A225MY61"/>
<dbReference type="GO" id="GO:0005525">
    <property type="term" value="F:GTP binding"/>
    <property type="evidence" value="ECO:0007669"/>
    <property type="project" value="UniProtKB-UniRule"/>
</dbReference>
<proteinExistence type="inferred from homology"/>
<keyword evidence="6" id="KW-0963">Cytoplasm</keyword>
<dbReference type="CDD" id="cd04164">
    <property type="entry name" value="trmE"/>
    <property type="match status" value="1"/>
</dbReference>
<sequence length="521" mass="55287">MTTFASDPIAAIATAPGRGGIGVVRVSGRELALLIDRLFGGTTLAPRHAHYLPFNDAAGQPIDAGIALYFKGPNSYTGEDVLELQGHGGPAVLQRLLRRCLEAGADLGLRHAEPGEFTQRAFLNERLDLAQAEAVADLIDASSEAAARSAMASLSGAFSARVNTLADQVVRLRMLVEATLDFPEEEIDFLEKYQARPALQHIQDDLRALIALARQGMILRTGLHVVLAGQPNVGKSSLLNALAGDDVAIVTPIAGTTRDKVAQQIHIDGVPLHIVDTAGLRDTEDTVESLGIARSWAEIEKADVILHLQDARRPGDELDRAIVRRLPAHTPVLTVYNKIDLLAPDEQATMLAAQADSTGIRASVDARTGGGVRSRSDTDANNSTVPASSETSTGASVSSTTTHPVPPNIPGPASIHSPSTLGISAKTGRGLDALRKHLLDIAGWNPGAESPWLARERHQRALQLAAQHIDLAAGHASNNDQALDLFAEELRLAHNELCAITGQFTSDDLLGEIFSSFCIGK</sequence>
<dbReference type="PROSITE" id="PS51709">
    <property type="entry name" value="G_TRME"/>
    <property type="match status" value="1"/>
</dbReference>
<feature type="binding site" evidence="6">
    <location>
        <position position="83"/>
    </location>
    <ligand>
        <name>(6S)-5-formyl-5,6,7,8-tetrahydrofolate</name>
        <dbReference type="ChEBI" id="CHEBI:57457"/>
    </ligand>
</feature>
<feature type="binding site" evidence="6">
    <location>
        <begin position="276"/>
        <end position="279"/>
    </location>
    <ligand>
        <name>GTP</name>
        <dbReference type="ChEBI" id="CHEBI:37565"/>
    </ligand>
</feature>
<dbReference type="RefSeq" id="WP_088602219.1">
    <property type="nucleotide sequence ID" value="NZ_NJIH01000003.1"/>
</dbReference>
<evidence type="ECO:0000256" key="4">
    <source>
        <dbReference type="ARBA" id="ARBA00022958"/>
    </source>
</evidence>
<feature type="binding site" evidence="6">
    <location>
        <position position="126"/>
    </location>
    <ligand>
        <name>(6S)-5-formyl-5,6,7,8-tetrahydrofolate</name>
        <dbReference type="ChEBI" id="CHEBI:57457"/>
    </ligand>
</feature>
<dbReference type="SUPFAM" id="SSF116878">
    <property type="entry name" value="TrmE connector domain"/>
    <property type="match status" value="1"/>
</dbReference>
<feature type="binding site" evidence="6">
    <location>
        <position position="521"/>
    </location>
    <ligand>
        <name>(6S)-5-formyl-5,6,7,8-tetrahydrofolate</name>
        <dbReference type="ChEBI" id="CHEBI:57457"/>
    </ligand>
</feature>
<evidence type="ECO:0000256" key="7">
    <source>
        <dbReference type="RuleBase" id="RU003313"/>
    </source>
</evidence>
<dbReference type="InterPro" id="IPR005225">
    <property type="entry name" value="Small_GTP-bd"/>
</dbReference>
<dbReference type="InterPro" id="IPR027266">
    <property type="entry name" value="TrmE/GcvT-like"/>
</dbReference>
<feature type="binding site" evidence="6">
    <location>
        <begin position="232"/>
        <end position="237"/>
    </location>
    <ligand>
        <name>GTP</name>
        <dbReference type="ChEBI" id="CHEBI:37565"/>
    </ligand>
</feature>
<dbReference type="InterPro" id="IPR027368">
    <property type="entry name" value="MnmE_dom2"/>
</dbReference>
<keyword evidence="11" id="KW-1185">Reference proteome</keyword>
<dbReference type="Gene3D" id="3.40.50.300">
    <property type="entry name" value="P-loop containing nucleotide triphosphate hydrolases"/>
    <property type="match status" value="1"/>
</dbReference>
<feature type="binding site" evidence="6">
    <location>
        <position position="253"/>
    </location>
    <ligand>
        <name>K(+)</name>
        <dbReference type="ChEBI" id="CHEBI:29103"/>
    </ligand>
</feature>
<dbReference type="Gene3D" id="1.20.120.430">
    <property type="entry name" value="tRNA modification GTPase MnmE domain 2"/>
    <property type="match status" value="1"/>
</dbReference>
<dbReference type="NCBIfam" id="TIGR00231">
    <property type="entry name" value="small_GTP"/>
    <property type="match status" value="1"/>
</dbReference>
<comment type="cofactor">
    <cofactor evidence="6">
        <name>K(+)</name>
        <dbReference type="ChEBI" id="CHEBI:29103"/>
    </cofactor>
    <text evidence="6">Binds 1 potassium ion per subunit.</text>
</comment>
<comment type="caution">
    <text evidence="6">Lacks conserved residue(s) required for the propagation of feature annotation.</text>
</comment>
<dbReference type="Pfam" id="PF01926">
    <property type="entry name" value="MMR_HSR1"/>
    <property type="match status" value="1"/>
</dbReference>
<dbReference type="Pfam" id="PF12631">
    <property type="entry name" value="MnmE_helical"/>
    <property type="match status" value="1"/>
</dbReference>
<dbReference type="Proteomes" id="UP000214603">
    <property type="component" value="Unassembled WGS sequence"/>
</dbReference>
<gene>
    <name evidence="6" type="primary">mnmE</name>
    <name evidence="6" type="synonym">trmE</name>
    <name evidence="10" type="ORF">CEY11_04770</name>
</gene>
<dbReference type="NCBIfam" id="TIGR00450">
    <property type="entry name" value="mnmE_trmE_thdF"/>
    <property type="match status" value="1"/>
</dbReference>
<name>A0A225MY61_9BURK</name>
<dbReference type="EC" id="3.6.-.-" evidence="6"/>
<keyword evidence="6" id="KW-0479">Metal-binding</keyword>
<dbReference type="Gene3D" id="3.30.1360.120">
    <property type="entry name" value="Probable tRNA modification gtpase trme, domain 1"/>
    <property type="match status" value="1"/>
</dbReference>
<dbReference type="InterPro" id="IPR018948">
    <property type="entry name" value="GTP-bd_TrmE_N"/>
</dbReference>
<feature type="binding site" evidence="6">
    <location>
        <begin position="251"/>
        <end position="257"/>
    </location>
    <ligand>
        <name>GTP</name>
        <dbReference type="ChEBI" id="CHEBI:37565"/>
    </ligand>
</feature>
<dbReference type="GO" id="GO:0002098">
    <property type="term" value="P:tRNA wobble uridine modification"/>
    <property type="evidence" value="ECO:0007669"/>
    <property type="project" value="TreeGrafter"/>
</dbReference>
<feature type="compositionally biased region" description="Low complexity" evidence="8">
    <location>
        <begin position="388"/>
        <end position="402"/>
    </location>
</feature>
<evidence type="ECO:0000313" key="10">
    <source>
        <dbReference type="EMBL" id="OWT63639.1"/>
    </source>
</evidence>
<feature type="region of interest" description="Disordered" evidence="8">
    <location>
        <begin position="355"/>
        <end position="422"/>
    </location>
</feature>
<dbReference type="GO" id="GO:0030488">
    <property type="term" value="P:tRNA methylation"/>
    <property type="evidence" value="ECO:0007669"/>
    <property type="project" value="TreeGrafter"/>
</dbReference>
<evidence type="ECO:0000313" key="11">
    <source>
        <dbReference type="Proteomes" id="UP000214603"/>
    </source>
</evidence>
<keyword evidence="3 6" id="KW-0547">Nucleotide-binding</keyword>
<evidence type="ECO:0000259" key="9">
    <source>
        <dbReference type="PROSITE" id="PS51709"/>
    </source>
</evidence>
<dbReference type="InterPro" id="IPR006073">
    <property type="entry name" value="GTP-bd"/>
</dbReference>
<dbReference type="InterPro" id="IPR031168">
    <property type="entry name" value="G_TrmE"/>
</dbReference>
<reference evidence="11" key="1">
    <citation type="submission" date="2017-06" db="EMBL/GenBank/DDBJ databases">
        <title>Herbaspirillum phytohormonus sp. nov., isolated from the root nodule of Robinia pseudoacacia in lead-zinc mine.</title>
        <authorList>
            <person name="Fan M."/>
            <person name="Lin Y."/>
        </authorList>
    </citation>
    <scope>NUCLEOTIDE SEQUENCE [LARGE SCALE GENOMIC DNA]</scope>
    <source>
        <strain evidence="11">SC-089</strain>
    </source>
</reference>
<comment type="similarity">
    <text evidence="1 6 7">Belongs to the TRAFAC class TrmE-Era-EngA-EngB-Septin-like GTPase superfamily. TrmE GTPase family.</text>
</comment>
<feature type="binding site" evidence="6">
    <location>
        <position position="236"/>
    </location>
    <ligand>
        <name>Mg(2+)</name>
        <dbReference type="ChEBI" id="CHEBI:18420"/>
    </ligand>
</feature>
<dbReference type="HAMAP" id="MF_00379">
    <property type="entry name" value="GTPase_MnmE"/>
    <property type="match status" value="1"/>
</dbReference>
<keyword evidence="5 6" id="KW-0342">GTP-binding</keyword>
<organism evidence="10 11">
    <name type="scientific">Candidimonas nitroreducens</name>
    <dbReference type="NCBI Taxonomy" id="683354"/>
    <lineage>
        <taxon>Bacteria</taxon>
        <taxon>Pseudomonadati</taxon>
        <taxon>Pseudomonadota</taxon>
        <taxon>Betaproteobacteria</taxon>
        <taxon>Burkholderiales</taxon>
        <taxon>Alcaligenaceae</taxon>
        <taxon>Candidimonas</taxon>
    </lineage>
</organism>
<evidence type="ECO:0000256" key="3">
    <source>
        <dbReference type="ARBA" id="ARBA00022741"/>
    </source>
</evidence>
<dbReference type="PANTHER" id="PTHR42714:SF2">
    <property type="entry name" value="TRNA MODIFICATION GTPASE GTPBP3, MITOCHONDRIAL"/>
    <property type="match status" value="1"/>
</dbReference>
<comment type="caution">
    <text evidence="10">The sequence shown here is derived from an EMBL/GenBank/DDBJ whole genome shotgun (WGS) entry which is preliminary data.</text>
</comment>